<comment type="similarity">
    <text evidence="2">Belongs to the major facilitator superfamily. TCR/Tet family.</text>
</comment>
<dbReference type="Pfam" id="PF07690">
    <property type="entry name" value="MFS_1"/>
    <property type="match status" value="1"/>
</dbReference>
<feature type="transmembrane region" description="Helical" evidence="9">
    <location>
        <begin position="161"/>
        <end position="180"/>
    </location>
</feature>
<dbReference type="FunFam" id="1.20.1720.10:FF:000004">
    <property type="entry name" value="EmrB/QacA family drug resistance transporter"/>
    <property type="match status" value="1"/>
</dbReference>
<accession>A0A255EN04</accession>
<feature type="transmembrane region" description="Helical" evidence="9">
    <location>
        <begin position="247"/>
        <end position="269"/>
    </location>
</feature>
<dbReference type="GO" id="GO:0005886">
    <property type="term" value="C:plasma membrane"/>
    <property type="evidence" value="ECO:0007669"/>
    <property type="project" value="UniProtKB-SubCell"/>
</dbReference>
<dbReference type="Gene3D" id="1.20.1250.20">
    <property type="entry name" value="MFS general substrate transporter like domains"/>
    <property type="match status" value="1"/>
</dbReference>
<evidence type="ECO:0000256" key="6">
    <source>
        <dbReference type="ARBA" id="ARBA00022989"/>
    </source>
</evidence>
<dbReference type="PROSITE" id="PS00216">
    <property type="entry name" value="SUGAR_TRANSPORT_1"/>
    <property type="match status" value="1"/>
</dbReference>
<keyword evidence="4" id="KW-1003">Cell membrane</keyword>
<dbReference type="CDD" id="cd17502">
    <property type="entry name" value="MFS_Azr1_MDR_like"/>
    <property type="match status" value="1"/>
</dbReference>
<feature type="transmembrane region" description="Helical" evidence="9">
    <location>
        <begin position="355"/>
        <end position="376"/>
    </location>
</feature>
<feature type="transmembrane region" description="Helical" evidence="9">
    <location>
        <begin position="186"/>
        <end position="209"/>
    </location>
</feature>
<feature type="transmembrane region" description="Helical" evidence="9">
    <location>
        <begin position="290"/>
        <end position="313"/>
    </location>
</feature>
<feature type="compositionally biased region" description="Polar residues" evidence="8">
    <location>
        <begin position="1"/>
        <end position="17"/>
    </location>
</feature>
<dbReference type="GO" id="GO:0022857">
    <property type="term" value="F:transmembrane transporter activity"/>
    <property type="evidence" value="ECO:0007669"/>
    <property type="project" value="InterPro"/>
</dbReference>
<feature type="transmembrane region" description="Helical" evidence="9">
    <location>
        <begin position="69"/>
        <end position="88"/>
    </location>
</feature>
<feature type="domain" description="Major facilitator superfamily (MFS) profile" evidence="10">
    <location>
        <begin position="35"/>
        <end position="519"/>
    </location>
</feature>
<dbReference type="PANTHER" id="PTHR23501">
    <property type="entry name" value="MAJOR FACILITATOR SUPERFAMILY"/>
    <property type="match status" value="1"/>
</dbReference>
<feature type="transmembrane region" description="Helical" evidence="9">
    <location>
        <begin position="425"/>
        <end position="448"/>
    </location>
</feature>
<evidence type="ECO:0000313" key="12">
    <source>
        <dbReference type="Proteomes" id="UP000216300"/>
    </source>
</evidence>
<dbReference type="PANTHER" id="PTHR23501:SF197">
    <property type="entry name" value="COMD"/>
    <property type="match status" value="1"/>
</dbReference>
<evidence type="ECO:0000256" key="1">
    <source>
        <dbReference type="ARBA" id="ARBA00004651"/>
    </source>
</evidence>
<dbReference type="OrthoDB" id="7375466at2"/>
<dbReference type="NCBIfam" id="TIGR00711">
    <property type="entry name" value="efflux_EmrB"/>
    <property type="match status" value="1"/>
</dbReference>
<sequence>MTSSSRGEAVSRSTTDPAPSADGEFTGLGPTGMRVFIGLMLGMFVASISQTIVAPAMPRIVAELGGMEHYSWLATAAMMMSAVTVPVAGKLSDIYGRRTFFLGGVAIFMLGSVICGISLDFWMLVAGRAVQGLGMGVVMPLSQTIIGDIIPPRQRGKYQGWMGAVFGVSSVAGPLLGGFITDNLHWRALFFVTLPIGLIAFLFIARFLNLPHTPRKAKIDWLGIGLLAVTLVVLLLATSWGGTTYPWSSPAIITMYAVGAIGVTAFILVERRAEEPVIPLRLFKIRTIALAIPASFLIAVAMFGAIFYVPVYVQAVMQVSATESGLITMPMMIAMVLTGIVIGNLISRTGQYKPFMLGGIVLMLGAVTILGTLAYGDSPLKVVAAMLVFGLGLGGCMQPFLLVVQNVVAPSELGVGTAAVQFFRNVGSTVGVAVLGTVMTTSVAPAVLRHLPPGADPSAAEGLDAGAVLDPSVLSALPGPVAEAVRMGVADALHTVFLTVAPALVIALILTAFIPHVTLRDKLYLKVESEKPEGASADGHPTPAAIADAAAAAAPVDGTLRPSSDPGAPAGRGPATGASGAEGSA</sequence>
<evidence type="ECO:0000256" key="5">
    <source>
        <dbReference type="ARBA" id="ARBA00022692"/>
    </source>
</evidence>
<reference evidence="11 12" key="1">
    <citation type="submission" date="2017-07" db="EMBL/GenBank/DDBJ databases">
        <title>Draft whole genome sequences of clinical Proprionibacteriaceae strains.</title>
        <authorList>
            <person name="Bernier A.-M."/>
            <person name="Bernard K."/>
            <person name="Domingo M.-C."/>
        </authorList>
    </citation>
    <scope>NUCLEOTIDE SEQUENCE [LARGE SCALE GENOMIC DNA]</scope>
    <source>
        <strain evidence="11 12">NML 150081</strain>
    </source>
</reference>
<keyword evidence="12" id="KW-1185">Reference proteome</keyword>
<feature type="transmembrane region" description="Helical" evidence="9">
    <location>
        <begin position="492"/>
        <end position="514"/>
    </location>
</feature>
<feature type="transmembrane region" description="Helical" evidence="9">
    <location>
        <begin position="325"/>
        <end position="346"/>
    </location>
</feature>
<dbReference type="InterPro" id="IPR011701">
    <property type="entry name" value="MFS"/>
</dbReference>
<evidence type="ECO:0000256" key="3">
    <source>
        <dbReference type="ARBA" id="ARBA00022448"/>
    </source>
</evidence>
<evidence type="ECO:0000256" key="2">
    <source>
        <dbReference type="ARBA" id="ARBA00007520"/>
    </source>
</evidence>
<keyword evidence="7 9" id="KW-0472">Membrane</keyword>
<evidence type="ECO:0000256" key="8">
    <source>
        <dbReference type="SAM" id="MobiDB-lite"/>
    </source>
</evidence>
<feature type="region of interest" description="Disordered" evidence="8">
    <location>
        <begin position="1"/>
        <end position="26"/>
    </location>
</feature>
<feature type="region of interest" description="Disordered" evidence="8">
    <location>
        <begin position="532"/>
        <end position="585"/>
    </location>
</feature>
<dbReference type="Proteomes" id="UP000216300">
    <property type="component" value="Unassembled WGS sequence"/>
</dbReference>
<feature type="transmembrane region" description="Helical" evidence="9">
    <location>
        <begin position="129"/>
        <end position="149"/>
    </location>
</feature>
<feature type="transmembrane region" description="Helical" evidence="9">
    <location>
        <begin position="35"/>
        <end position="57"/>
    </location>
</feature>
<dbReference type="InterPro" id="IPR004638">
    <property type="entry name" value="EmrB-like"/>
</dbReference>
<evidence type="ECO:0000259" key="10">
    <source>
        <dbReference type="PROSITE" id="PS50850"/>
    </source>
</evidence>
<evidence type="ECO:0000256" key="7">
    <source>
        <dbReference type="ARBA" id="ARBA00023136"/>
    </source>
</evidence>
<name>A0A255EN04_9ACTN</name>
<dbReference type="SUPFAM" id="SSF103473">
    <property type="entry name" value="MFS general substrate transporter"/>
    <property type="match status" value="1"/>
</dbReference>
<dbReference type="Gene3D" id="1.20.1720.10">
    <property type="entry name" value="Multidrug resistance protein D"/>
    <property type="match status" value="1"/>
</dbReference>
<keyword evidence="6 9" id="KW-1133">Transmembrane helix</keyword>
<protein>
    <submittedName>
        <fullName evidence="11">MFS transporter</fullName>
    </submittedName>
</protein>
<feature type="transmembrane region" description="Helical" evidence="9">
    <location>
        <begin position="100"/>
        <end position="123"/>
    </location>
</feature>
<organism evidence="11 12">
    <name type="scientific">Parenemella sanctibonifatiensis</name>
    <dbReference type="NCBI Taxonomy" id="2016505"/>
    <lineage>
        <taxon>Bacteria</taxon>
        <taxon>Bacillati</taxon>
        <taxon>Actinomycetota</taxon>
        <taxon>Actinomycetes</taxon>
        <taxon>Propionibacteriales</taxon>
        <taxon>Propionibacteriaceae</taxon>
        <taxon>Parenemella</taxon>
    </lineage>
</organism>
<feature type="compositionally biased region" description="Low complexity" evidence="8">
    <location>
        <begin position="562"/>
        <end position="585"/>
    </location>
</feature>
<dbReference type="PROSITE" id="PS50850">
    <property type="entry name" value="MFS"/>
    <property type="match status" value="1"/>
</dbReference>
<dbReference type="InterPro" id="IPR001958">
    <property type="entry name" value="Tet-R_TetA/multi-R_MdtG-like"/>
</dbReference>
<evidence type="ECO:0000256" key="4">
    <source>
        <dbReference type="ARBA" id="ARBA00022475"/>
    </source>
</evidence>
<proteinExistence type="inferred from homology"/>
<feature type="transmembrane region" description="Helical" evidence="9">
    <location>
        <begin position="382"/>
        <end position="404"/>
    </location>
</feature>
<comment type="caution">
    <text evidence="11">The sequence shown here is derived from an EMBL/GenBank/DDBJ whole genome shotgun (WGS) entry which is preliminary data.</text>
</comment>
<dbReference type="InterPro" id="IPR036259">
    <property type="entry name" value="MFS_trans_sf"/>
</dbReference>
<feature type="compositionally biased region" description="Low complexity" evidence="8">
    <location>
        <begin position="544"/>
        <end position="554"/>
    </location>
</feature>
<comment type="subcellular location">
    <subcellularLocation>
        <location evidence="1">Cell membrane</location>
        <topology evidence="1">Multi-pass membrane protein</topology>
    </subcellularLocation>
</comment>
<dbReference type="InterPro" id="IPR020846">
    <property type="entry name" value="MFS_dom"/>
</dbReference>
<feature type="transmembrane region" description="Helical" evidence="9">
    <location>
        <begin position="221"/>
        <end position="241"/>
    </location>
</feature>
<keyword evidence="3" id="KW-0813">Transport</keyword>
<evidence type="ECO:0000313" key="11">
    <source>
        <dbReference type="EMBL" id="OYN90842.1"/>
    </source>
</evidence>
<dbReference type="InterPro" id="IPR005829">
    <property type="entry name" value="Sugar_transporter_CS"/>
</dbReference>
<dbReference type="PRINTS" id="PR01035">
    <property type="entry name" value="TCRTETA"/>
</dbReference>
<gene>
    <name evidence="11" type="ORF">CGZ91_04910</name>
</gene>
<dbReference type="AlphaFoldDB" id="A0A255EN04"/>
<keyword evidence="5 9" id="KW-0812">Transmembrane</keyword>
<dbReference type="EMBL" id="NMVJ01000006">
    <property type="protein sequence ID" value="OYN90842.1"/>
    <property type="molecule type" value="Genomic_DNA"/>
</dbReference>
<evidence type="ECO:0000256" key="9">
    <source>
        <dbReference type="SAM" id="Phobius"/>
    </source>
</evidence>